<proteinExistence type="predicted"/>
<comment type="caution">
    <text evidence="2">The sequence shown here is derived from an EMBL/GenBank/DDBJ whole genome shotgun (WGS) entry which is preliminary data.</text>
</comment>
<dbReference type="GO" id="GO:0016787">
    <property type="term" value="F:hydrolase activity"/>
    <property type="evidence" value="ECO:0007669"/>
    <property type="project" value="UniProtKB-KW"/>
</dbReference>
<dbReference type="EMBL" id="JBHUOM010000001">
    <property type="protein sequence ID" value="MFD2933175.1"/>
    <property type="molecule type" value="Genomic_DNA"/>
</dbReference>
<feature type="domain" description="Glycosyl-hydrolase 97 C-terminal oligomerisation" evidence="1">
    <location>
        <begin position="2"/>
        <end position="102"/>
    </location>
</feature>
<dbReference type="PANTHER" id="PTHR35803">
    <property type="entry name" value="GLUCAN 1,4-ALPHA-GLUCOSIDASE SUSB-RELATED"/>
    <property type="match status" value="1"/>
</dbReference>
<sequence>MDWDDTKIIAAEPGDYVLIARKAKGTINWFVGAITDENSRDLSLTLDFLEAGNTYEATIYQDAANADWQTNPEAYVIDKKLVTSKTALPINLAKGGGCAIQFVKH</sequence>
<protein>
    <submittedName>
        <fullName evidence="2">Glycoside hydrolase family 97 C-terminal domain-containing protein</fullName>
    </submittedName>
</protein>
<dbReference type="InterPro" id="IPR052720">
    <property type="entry name" value="Glycosyl_hydrolase_97"/>
</dbReference>
<dbReference type="PANTHER" id="PTHR35803:SF1">
    <property type="entry name" value="GLUCAN 1,4-ALPHA-GLUCOSIDASE SUSB"/>
    <property type="match status" value="1"/>
</dbReference>
<reference evidence="3" key="1">
    <citation type="journal article" date="2019" name="Int. J. Syst. Evol. Microbiol.">
        <title>The Global Catalogue of Microorganisms (GCM) 10K type strain sequencing project: providing services to taxonomists for standard genome sequencing and annotation.</title>
        <authorList>
            <consortium name="The Broad Institute Genomics Platform"/>
            <consortium name="The Broad Institute Genome Sequencing Center for Infectious Disease"/>
            <person name="Wu L."/>
            <person name="Ma J."/>
        </authorList>
    </citation>
    <scope>NUCLEOTIDE SEQUENCE [LARGE SCALE GENOMIC DNA]</scope>
    <source>
        <strain evidence="3">KCTC 52490</strain>
    </source>
</reference>
<accession>A0ABW6AHB2</accession>
<dbReference type="RefSeq" id="WP_381497355.1">
    <property type="nucleotide sequence ID" value="NZ_JBHUOM010000001.1"/>
</dbReference>
<dbReference type="InterPro" id="IPR013785">
    <property type="entry name" value="Aldolase_TIM"/>
</dbReference>
<dbReference type="Proteomes" id="UP001597512">
    <property type="component" value="Unassembled WGS sequence"/>
</dbReference>
<evidence type="ECO:0000259" key="1">
    <source>
        <dbReference type="Pfam" id="PF14509"/>
    </source>
</evidence>
<evidence type="ECO:0000313" key="3">
    <source>
        <dbReference type="Proteomes" id="UP001597512"/>
    </source>
</evidence>
<keyword evidence="2" id="KW-0378">Hydrolase</keyword>
<evidence type="ECO:0000313" key="2">
    <source>
        <dbReference type="EMBL" id="MFD2933175.1"/>
    </source>
</evidence>
<dbReference type="Gene3D" id="3.20.20.70">
    <property type="entry name" value="Aldolase class I"/>
    <property type="match status" value="1"/>
</dbReference>
<dbReference type="InterPro" id="IPR029483">
    <property type="entry name" value="GH97_C"/>
</dbReference>
<name>A0ABW6AHB2_9BACT</name>
<organism evidence="2 3">
    <name type="scientific">Spirosoma flavum</name>
    <dbReference type="NCBI Taxonomy" id="2048557"/>
    <lineage>
        <taxon>Bacteria</taxon>
        <taxon>Pseudomonadati</taxon>
        <taxon>Bacteroidota</taxon>
        <taxon>Cytophagia</taxon>
        <taxon>Cytophagales</taxon>
        <taxon>Cytophagaceae</taxon>
        <taxon>Spirosoma</taxon>
    </lineage>
</organism>
<dbReference type="Pfam" id="PF14509">
    <property type="entry name" value="GH97_C"/>
    <property type="match status" value="1"/>
</dbReference>
<gene>
    <name evidence="2" type="ORF">ACFS25_05235</name>
</gene>
<keyword evidence="3" id="KW-1185">Reference proteome</keyword>